<feature type="compositionally biased region" description="Pro residues" evidence="1">
    <location>
        <begin position="769"/>
        <end position="786"/>
    </location>
</feature>
<proteinExistence type="predicted"/>
<feature type="compositionally biased region" description="Low complexity" evidence="1">
    <location>
        <begin position="751"/>
        <end position="768"/>
    </location>
</feature>
<feature type="compositionally biased region" description="Basic residues" evidence="1">
    <location>
        <begin position="282"/>
        <end position="292"/>
    </location>
</feature>
<feature type="compositionally biased region" description="Basic residues" evidence="1">
    <location>
        <begin position="345"/>
        <end position="354"/>
    </location>
</feature>
<feature type="compositionally biased region" description="Basic and acidic residues" evidence="1">
    <location>
        <begin position="646"/>
        <end position="669"/>
    </location>
</feature>
<feature type="compositionally biased region" description="Low complexity" evidence="1">
    <location>
        <begin position="898"/>
        <end position="917"/>
    </location>
</feature>
<feature type="compositionally biased region" description="Low complexity" evidence="1">
    <location>
        <begin position="1066"/>
        <end position="1083"/>
    </location>
</feature>
<feature type="compositionally biased region" description="Basic and acidic residues" evidence="1">
    <location>
        <begin position="849"/>
        <end position="858"/>
    </location>
</feature>
<feature type="compositionally biased region" description="Low complexity" evidence="1">
    <location>
        <begin position="1156"/>
        <end position="1169"/>
    </location>
</feature>
<feature type="compositionally biased region" description="Low complexity" evidence="1">
    <location>
        <begin position="1129"/>
        <end position="1144"/>
    </location>
</feature>
<evidence type="ECO:0000313" key="3">
    <source>
        <dbReference type="EMBL" id="KAK7054124.1"/>
    </source>
</evidence>
<feature type="compositionally biased region" description="Polar residues" evidence="1">
    <location>
        <begin position="690"/>
        <end position="708"/>
    </location>
</feature>
<reference evidence="3 4" key="1">
    <citation type="journal article" date="2024" name="J Genomics">
        <title>Draft genome sequencing and assembly of Favolaschia claudopus CIRM-BRFM 2984 isolated from oak limbs.</title>
        <authorList>
            <person name="Navarro D."/>
            <person name="Drula E."/>
            <person name="Chaduli D."/>
            <person name="Cazenave R."/>
            <person name="Ahrendt S."/>
            <person name="Wang J."/>
            <person name="Lipzen A."/>
            <person name="Daum C."/>
            <person name="Barry K."/>
            <person name="Grigoriev I.V."/>
            <person name="Favel A."/>
            <person name="Rosso M.N."/>
            <person name="Martin F."/>
        </authorList>
    </citation>
    <scope>NUCLEOTIDE SEQUENCE [LARGE SCALE GENOMIC DNA]</scope>
    <source>
        <strain evidence="3 4">CIRM-BRFM 2984</strain>
    </source>
</reference>
<evidence type="ECO:0000313" key="4">
    <source>
        <dbReference type="Proteomes" id="UP001362999"/>
    </source>
</evidence>
<feature type="compositionally biased region" description="Basic residues" evidence="1">
    <location>
        <begin position="393"/>
        <end position="405"/>
    </location>
</feature>
<evidence type="ECO:0000256" key="2">
    <source>
        <dbReference type="SAM" id="Phobius"/>
    </source>
</evidence>
<feature type="region of interest" description="Disordered" evidence="1">
    <location>
        <begin position="1011"/>
        <end position="1088"/>
    </location>
</feature>
<dbReference type="EMBL" id="JAWWNJ010000006">
    <property type="protein sequence ID" value="KAK7054124.1"/>
    <property type="molecule type" value="Genomic_DNA"/>
</dbReference>
<dbReference type="AlphaFoldDB" id="A0AAW0DS41"/>
<feature type="compositionally biased region" description="Low complexity" evidence="1">
    <location>
        <begin position="1236"/>
        <end position="1253"/>
    </location>
</feature>
<feature type="compositionally biased region" description="Basic and acidic residues" evidence="1">
    <location>
        <begin position="228"/>
        <end position="237"/>
    </location>
</feature>
<feature type="compositionally biased region" description="Acidic residues" evidence="1">
    <location>
        <begin position="374"/>
        <end position="384"/>
    </location>
</feature>
<protein>
    <submittedName>
        <fullName evidence="3">Uncharacterized protein</fullName>
    </submittedName>
</protein>
<feature type="compositionally biased region" description="Low complexity" evidence="1">
    <location>
        <begin position="1011"/>
        <end position="1057"/>
    </location>
</feature>
<gene>
    <name evidence="3" type="ORF">R3P38DRAFT_2683798</name>
</gene>
<feature type="compositionally biased region" description="Acidic residues" evidence="1">
    <location>
        <begin position="264"/>
        <end position="276"/>
    </location>
</feature>
<feature type="compositionally biased region" description="Acidic residues" evidence="1">
    <location>
        <begin position="238"/>
        <end position="248"/>
    </location>
</feature>
<feature type="region of interest" description="Disordered" evidence="1">
    <location>
        <begin position="1127"/>
        <end position="1169"/>
    </location>
</feature>
<accession>A0AAW0DS41</accession>
<dbReference type="PRINTS" id="PR01217">
    <property type="entry name" value="PRICHEXTENSN"/>
</dbReference>
<keyword evidence="4" id="KW-1185">Reference proteome</keyword>
<evidence type="ECO:0000256" key="1">
    <source>
        <dbReference type="SAM" id="MobiDB-lite"/>
    </source>
</evidence>
<keyword evidence="2" id="KW-0812">Transmembrane</keyword>
<keyword evidence="2" id="KW-0472">Membrane</keyword>
<feature type="region of interest" description="Disordered" evidence="1">
    <location>
        <begin position="1203"/>
        <end position="1256"/>
    </location>
</feature>
<feature type="transmembrane region" description="Helical" evidence="2">
    <location>
        <begin position="27"/>
        <end position="48"/>
    </location>
</feature>
<feature type="region of interest" description="Disordered" evidence="1">
    <location>
        <begin position="195"/>
        <end position="433"/>
    </location>
</feature>
<keyword evidence="2" id="KW-1133">Transmembrane helix</keyword>
<feature type="compositionally biased region" description="Low complexity" evidence="1">
    <location>
        <begin position="711"/>
        <end position="726"/>
    </location>
</feature>
<comment type="caution">
    <text evidence="3">The sequence shown here is derived from an EMBL/GenBank/DDBJ whole genome shotgun (WGS) entry which is preliminary data.</text>
</comment>
<feature type="region of interest" description="Disordered" evidence="1">
    <location>
        <begin position="880"/>
        <end position="990"/>
    </location>
</feature>
<feature type="compositionally biased region" description="Low complexity" evidence="1">
    <location>
        <begin position="939"/>
        <end position="954"/>
    </location>
</feature>
<name>A0AAW0DS41_9AGAR</name>
<feature type="compositionally biased region" description="Low complexity" evidence="1">
    <location>
        <begin position="969"/>
        <end position="990"/>
    </location>
</feature>
<feature type="region of interest" description="Disordered" evidence="1">
    <location>
        <begin position="646"/>
        <end position="866"/>
    </location>
</feature>
<dbReference type="Proteomes" id="UP001362999">
    <property type="component" value="Unassembled WGS sequence"/>
</dbReference>
<sequence length="1279" mass="133541">MDYESSDILGANTLPVRTPSSPKWPGYLKITICLVVLLGVYVAAVRGWTELLKWREKSYRLSMRRQHGIPDSDHRPFNVAYAAVLRARREEEVANNRVDVDELYAEADRRAAPVESDIRQRKNMYRISPPTWTKGAISGLPGKHNPLAPDNRFAAPSSGLPASSSFQTNFAERYNPNPAPPAHVVRFADEIQDASLPRRGGATNLTASPRKQQKRALEDYEVESDVAELPKKTRVEGDELIDGDEDAEWSLPRQRGEKRVLHDEDLEEDGADEDENVDARANRRARGKRARKVRENPDVFMTSDDGADEMDVDATESPAYTVRGKKRDAVSSFEGEEDDEELAKKTKRKRRSSGKTKSAPAPSSSRGQKRDRDGEEEEGSEGEDGTPATSKGSSRKTKKRGKKTKEVREDDDEEAGDASKGKPRAIGDQWESNGVLYKIGVNGQRLRQALVKKAARRFTMPMDSQHPDKTANLEVCIETWLTEEEYKDLKSRHLLAWQDSPKGTQEPESNPPTPAAEMPSTPTPAARGKNLLWDSPASPFPVFAPSPAEKEQHRPQTHFRQSIATDVGMRVNPFDKANALHVGAEAGKSGLRNGRRVGAGRDAASPALPGLADSTNSVAAQVPAARRTFSKWEKQDLEAKAMMKMREANQAKQKEKELKERLEREKKEAAAIPRISLTPAEPAKPPAISFTPSTSSAAPQVPSFSLAPTTPAAEPSKALSAPSAPADKPQPPATNLFAPPASADKPQQSIPNFFAAPAPAAPQSASTPAPAPTPAQNPFAPKPPASQQPQQPSSAPAPKPATASWAPAPAPAIPGANTTQTTPSFWMSEAEAKANAERNAGPATLITAEMRRAEEAEKAAALAAANARTGGTPLFSFKQAAPAPAAAPGSSLLSRMGPTPAVAAAPAPKPAETTAAPKFSFMNNKPAGDPAKTSPSPSPFAAPQQQQAEPAKSPFSFKPVEQQQQAAKPASVFAPQAQAQPQAAPAANPAGAVTAPKFNFAFAAKPAAAAAASTTSSSSLTNALGPGSGTNTNANTPAASAPTPAAATTTAPAFSFAQPKPAGDKPAFGFTAPSATPTPAANAEGEKKSVFAFNSGGAGTSGPSAFGPSSGAPSPFASGLQANPAMFGATSSPSATPAATPAASVFGTPKPADASTGTTPAAPTPAPAFNFAFGGNNTVSTTPAGTPTVNPFAAKPPVFGAPSTNSVFGKPAAEGTGTTTPQGSPFAFGSKPVSPSPFGAPAAAAGAPSLFGSTATNAGALTPSAFGFGATPSAFGQQK</sequence>
<organism evidence="3 4">
    <name type="scientific">Favolaschia claudopus</name>
    <dbReference type="NCBI Taxonomy" id="2862362"/>
    <lineage>
        <taxon>Eukaryota</taxon>
        <taxon>Fungi</taxon>
        <taxon>Dikarya</taxon>
        <taxon>Basidiomycota</taxon>
        <taxon>Agaricomycotina</taxon>
        <taxon>Agaricomycetes</taxon>
        <taxon>Agaricomycetidae</taxon>
        <taxon>Agaricales</taxon>
        <taxon>Marasmiineae</taxon>
        <taxon>Mycenaceae</taxon>
        <taxon>Favolaschia</taxon>
    </lineage>
</organism>
<feature type="region of interest" description="Disordered" evidence="1">
    <location>
        <begin position="498"/>
        <end position="556"/>
    </location>
</feature>
<feature type="compositionally biased region" description="Low complexity" evidence="1">
    <location>
        <begin position="787"/>
        <end position="807"/>
    </location>
</feature>
<feature type="compositionally biased region" description="Acidic residues" evidence="1">
    <location>
        <begin position="305"/>
        <end position="314"/>
    </location>
</feature>
<feature type="compositionally biased region" description="Basic and acidic residues" evidence="1">
    <location>
        <begin position="254"/>
        <end position="263"/>
    </location>
</feature>